<dbReference type="SUPFAM" id="SSF50965">
    <property type="entry name" value="Galactose oxidase, central domain"/>
    <property type="match status" value="1"/>
</dbReference>
<dbReference type="Proteomes" id="UP000008827">
    <property type="component" value="Chromosome 7"/>
</dbReference>
<dbReference type="InterPro" id="IPR017451">
    <property type="entry name" value="F-box-assoc_interact_dom"/>
</dbReference>
<evidence type="ECO:0000313" key="5">
    <source>
        <dbReference type="EnsemblPlants" id="KRH47995"/>
    </source>
</evidence>
<organism evidence="4">
    <name type="scientific">Glycine max</name>
    <name type="common">Soybean</name>
    <name type="synonym">Glycine hispida</name>
    <dbReference type="NCBI Taxonomy" id="3847"/>
    <lineage>
        <taxon>Eukaryota</taxon>
        <taxon>Viridiplantae</taxon>
        <taxon>Streptophyta</taxon>
        <taxon>Embryophyta</taxon>
        <taxon>Tracheophyta</taxon>
        <taxon>Spermatophyta</taxon>
        <taxon>Magnoliopsida</taxon>
        <taxon>eudicotyledons</taxon>
        <taxon>Gunneridae</taxon>
        <taxon>Pentapetalae</taxon>
        <taxon>rosids</taxon>
        <taxon>fabids</taxon>
        <taxon>Fabales</taxon>
        <taxon>Fabaceae</taxon>
        <taxon>Papilionoideae</taxon>
        <taxon>50 kb inversion clade</taxon>
        <taxon>NPAAA clade</taxon>
        <taxon>indigoferoid/millettioid clade</taxon>
        <taxon>Phaseoleae</taxon>
        <taxon>Glycine</taxon>
        <taxon>Glycine subgen. Soja</taxon>
    </lineage>
</organism>
<evidence type="ECO:0000256" key="2">
    <source>
        <dbReference type="ARBA" id="ARBA00022786"/>
    </source>
</evidence>
<proteinExistence type="predicted"/>
<dbReference type="EMBL" id="CM000840">
    <property type="protein sequence ID" value="KRH47995.1"/>
    <property type="molecule type" value="Genomic_DNA"/>
</dbReference>
<dbReference type="PANTHER" id="PTHR10706:SF130">
    <property type="entry name" value="F-BOX ONLY PROTEIN 31"/>
    <property type="match status" value="1"/>
</dbReference>
<dbReference type="STRING" id="3847.A0A0R0J7K3"/>
<evidence type="ECO:0000313" key="6">
    <source>
        <dbReference type="Proteomes" id="UP000008827"/>
    </source>
</evidence>
<evidence type="ECO:0000313" key="4">
    <source>
        <dbReference type="EMBL" id="KRH47995.1"/>
    </source>
</evidence>
<reference evidence="4" key="3">
    <citation type="submission" date="2018-07" db="EMBL/GenBank/DDBJ databases">
        <title>WGS assembly of Glycine max.</title>
        <authorList>
            <person name="Schmutz J."/>
            <person name="Cannon S."/>
            <person name="Schlueter J."/>
            <person name="Ma J."/>
            <person name="Mitros T."/>
            <person name="Nelson W."/>
            <person name="Hyten D."/>
            <person name="Song Q."/>
            <person name="Thelen J."/>
            <person name="Cheng J."/>
            <person name="Xu D."/>
            <person name="Hellsten U."/>
            <person name="May G."/>
            <person name="Yu Y."/>
            <person name="Sakurai T."/>
            <person name="Umezawa T."/>
            <person name="Bhattacharyya M."/>
            <person name="Sandhu D."/>
            <person name="Valliyodan B."/>
            <person name="Lindquist E."/>
            <person name="Peto M."/>
            <person name="Grant D."/>
            <person name="Shu S."/>
            <person name="Goodstein D."/>
            <person name="Barry K."/>
            <person name="Futrell-Griggs M."/>
            <person name="Abernathy B."/>
            <person name="Du J."/>
            <person name="Tian Z."/>
            <person name="Zhu L."/>
            <person name="Gill N."/>
            <person name="Joshi T."/>
            <person name="Libault M."/>
            <person name="Sethuraman A."/>
            <person name="Zhang X."/>
            <person name="Shinozaki K."/>
            <person name="Nguyen H."/>
            <person name="Wing R."/>
            <person name="Cregan P."/>
            <person name="Specht J."/>
            <person name="Grimwood J."/>
            <person name="Rokhsar D."/>
            <person name="Stacey G."/>
            <person name="Shoemaker R."/>
            <person name="Jackson S."/>
        </authorList>
    </citation>
    <scope>NUCLEOTIDE SEQUENCE</scope>
    <source>
        <tissue evidence="4">Callus</tissue>
    </source>
</reference>
<keyword evidence="2" id="KW-0833">Ubl conjugation pathway</keyword>
<gene>
    <name evidence="4" type="ORF">GLYMA_07G061400</name>
</gene>
<evidence type="ECO:0000256" key="1">
    <source>
        <dbReference type="ARBA" id="ARBA00004906"/>
    </source>
</evidence>
<sequence>MFTNSDESTGYAYYPTLRKWYGIELPLIETSNWFIASSYGLVCFMNNDNKSKLRMCNPITKSYRNLDEPPALESSDYNALAMPVNRKSHSYNVAIVKSKQIPEDFVQWGISIHIYDSKNETWMTTSTEVLMGWRGGNESVILNGVLYFLVYSVGGVSLESHHALLAYNISYCSSQTTLRTSFIDVPYSLTCGRLMNMNEKLVMVGGIDKHDRPCIIKGVGIWVLNDRNWEKIFDDVFASYGTDDLIYIQSYGSPTLLTFDMNLKLWKGS</sequence>
<reference evidence="5" key="2">
    <citation type="submission" date="2018-02" db="UniProtKB">
        <authorList>
            <consortium name="EnsemblPlants"/>
        </authorList>
    </citation>
    <scope>IDENTIFICATION</scope>
    <source>
        <strain evidence="5">Williams 82</strain>
    </source>
</reference>
<dbReference type="InParanoid" id="A0A0R0J7K3"/>
<accession>A0A0R0J7K3</accession>
<keyword evidence="6" id="KW-1185">Reference proteome</keyword>
<dbReference type="EnsemblPlants" id="KRH47995">
    <property type="protein sequence ID" value="KRH47995"/>
    <property type="gene ID" value="GLYMA_07G061400"/>
</dbReference>
<comment type="pathway">
    <text evidence="1">Protein modification; protein ubiquitination.</text>
</comment>
<dbReference type="Gramene" id="KRH47995">
    <property type="protein sequence ID" value="KRH47995"/>
    <property type="gene ID" value="GLYMA_07G061400"/>
</dbReference>
<protein>
    <recommendedName>
        <fullName evidence="3">F-box associated beta-propeller type 1 domain-containing protein</fullName>
    </recommendedName>
</protein>
<dbReference type="Pfam" id="PF07734">
    <property type="entry name" value="FBA_1"/>
    <property type="match status" value="1"/>
</dbReference>
<evidence type="ECO:0000259" key="3">
    <source>
        <dbReference type="Pfam" id="PF07734"/>
    </source>
</evidence>
<dbReference type="InterPro" id="IPR006527">
    <property type="entry name" value="F-box-assoc_dom_typ1"/>
</dbReference>
<reference evidence="4 5" key="1">
    <citation type="journal article" date="2010" name="Nature">
        <title>Genome sequence of the palaeopolyploid soybean.</title>
        <authorList>
            <person name="Schmutz J."/>
            <person name="Cannon S.B."/>
            <person name="Schlueter J."/>
            <person name="Ma J."/>
            <person name="Mitros T."/>
            <person name="Nelson W."/>
            <person name="Hyten D.L."/>
            <person name="Song Q."/>
            <person name="Thelen J.J."/>
            <person name="Cheng J."/>
            <person name="Xu D."/>
            <person name="Hellsten U."/>
            <person name="May G.D."/>
            <person name="Yu Y."/>
            <person name="Sakurai T."/>
            <person name="Umezawa T."/>
            <person name="Bhattacharyya M.K."/>
            <person name="Sandhu D."/>
            <person name="Valliyodan B."/>
            <person name="Lindquist E."/>
            <person name="Peto M."/>
            <person name="Grant D."/>
            <person name="Shu S."/>
            <person name="Goodstein D."/>
            <person name="Barry K."/>
            <person name="Futrell-Griggs M."/>
            <person name="Abernathy B."/>
            <person name="Du J."/>
            <person name="Tian Z."/>
            <person name="Zhu L."/>
            <person name="Gill N."/>
            <person name="Joshi T."/>
            <person name="Libault M."/>
            <person name="Sethuraman A."/>
            <person name="Zhang X.-C."/>
            <person name="Shinozaki K."/>
            <person name="Nguyen H.T."/>
            <person name="Wing R.A."/>
            <person name="Cregan P."/>
            <person name="Specht J."/>
            <person name="Grimwood J."/>
            <person name="Rokhsar D."/>
            <person name="Stacey G."/>
            <person name="Shoemaker R.C."/>
            <person name="Jackson S.A."/>
        </authorList>
    </citation>
    <scope>NUCLEOTIDE SEQUENCE</scope>
    <source>
        <strain evidence="5">cv. Williams 82</strain>
        <tissue evidence="4">Callus</tissue>
    </source>
</reference>
<dbReference type="OMA" id="ISWISHY"/>
<dbReference type="InterPro" id="IPR045048">
    <property type="entry name" value="FBXO31/39"/>
</dbReference>
<dbReference type="InterPro" id="IPR011043">
    <property type="entry name" value="Gal_Oxase/kelch_b-propeller"/>
</dbReference>
<dbReference type="NCBIfam" id="TIGR01640">
    <property type="entry name" value="F_box_assoc_1"/>
    <property type="match status" value="1"/>
</dbReference>
<name>A0A0R0J7K3_SOYBN</name>
<dbReference type="AlphaFoldDB" id="A0A0R0J7K3"/>
<feature type="domain" description="F-box associated beta-propeller type 1" evidence="3">
    <location>
        <begin position="40"/>
        <end position="226"/>
    </location>
</feature>
<dbReference type="PANTHER" id="PTHR10706">
    <property type="entry name" value="F-BOX FAMILY PROTEIN"/>
    <property type="match status" value="1"/>
</dbReference>